<feature type="domain" description="Pyrroline-5-carboxylate reductase catalytic N-terminal" evidence="1">
    <location>
        <begin position="2"/>
        <end position="88"/>
    </location>
</feature>
<organism evidence="3 4">
    <name type="scientific">Schwartzia succinivorans DSM 10502</name>
    <dbReference type="NCBI Taxonomy" id="1123243"/>
    <lineage>
        <taxon>Bacteria</taxon>
        <taxon>Bacillati</taxon>
        <taxon>Bacillota</taxon>
        <taxon>Negativicutes</taxon>
        <taxon>Selenomonadales</taxon>
        <taxon>Selenomonadaceae</taxon>
        <taxon>Schwartzia</taxon>
    </lineage>
</organism>
<dbReference type="InterPro" id="IPR008927">
    <property type="entry name" value="6-PGluconate_DH-like_C_sf"/>
</dbReference>
<dbReference type="InterPro" id="IPR028939">
    <property type="entry name" value="P5C_Rdtase_cat_N"/>
</dbReference>
<dbReference type="Pfam" id="PF10728">
    <property type="entry name" value="DUF2520"/>
    <property type="match status" value="1"/>
</dbReference>
<dbReference type="Proteomes" id="UP000184404">
    <property type="component" value="Unassembled WGS sequence"/>
</dbReference>
<name>A0A1M5AWB0_9FIRM</name>
<dbReference type="RefSeq" id="WP_072936525.1">
    <property type="nucleotide sequence ID" value="NZ_FQUG01000015.1"/>
</dbReference>
<gene>
    <name evidence="3" type="ORF">SAMN02745190_02439</name>
</gene>
<feature type="domain" description="DUF2520" evidence="2">
    <location>
        <begin position="134"/>
        <end position="259"/>
    </location>
</feature>
<dbReference type="STRING" id="1123243.SAMN02745190_02439"/>
<dbReference type="InterPro" id="IPR018931">
    <property type="entry name" value="DUF2520"/>
</dbReference>
<dbReference type="InterPro" id="IPR037108">
    <property type="entry name" value="TM1727-like_C_sf"/>
</dbReference>
<evidence type="ECO:0000313" key="3">
    <source>
        <dbReference type="EMBL" id="SHF34500.1"/>
    </source>
</evidence>
<accession>A0A1M5AWB0</accession>
<dbReference type="SUPFAM" id="SSF51735">
    <property type="entry name" value="NAD(P)-binding Rossmann-fold domains"/>
    <property type="match status" value="1"/>
</dbReference>
<dbReference type="InterPro" id="IPR036291">
    <property type="entry name" value="NAD(P)-bd_dom_sf"/>
</dbReference>
<proteinExistence type="predicted"/>
<keyword evidence="4" id="KW-1185">Reference proteome</keyword>
<dbReference type="Gene3D" id="3.40.50.720">
    <property type="entry name" value="NAD(P)-binding Rossmann-like Domain"/>
    <property type="match status" value="1"/>
</dbReference>
<evidence type="ECO:0000313" key="4">
    <source>
        <dbReference type="Proteomes" id="UP000184404"/>
    </source>
</evidence>
<evidence type="ECO:0000259" key="1">
    <source>
        <dbReference type="Pfam" id="PF03807"/>
    </source>
</evidence>
<evidence type="ECO:0000259" key="2">
    <source>
        <dbReference type="Pfam" id="PF10728"/>
    </source>
</evidence>
<dbReference type="PANTHER" id="PTHR40459">
    <property type="entry name" value="CONSERVED HYPOTHETICAL ALANINE AND LEUCINE RICH PROTEIN"/>
    <property type="match status" value="1"/>
</dbReference>
<dbReference type="EMBL" id="FQUG01000015">
    <property type="protein sequence ID" value="SHF34500.1"/>
    <property type="molecule type" value="Genomic_DNA"/>
</dbReference>
<dbReference type="PANTHER" id="PTHR40459:SF1">
    <property type="entry name" value="CONSERVED HYPOTHETICAL ALANINE AND LEUCINE RICH PROTEIN"/>
    <property type="match status" value="1"/>
</dbReference>
<reference evidence="3 4" key="1">
    <citation type="submission" date="2016-11" db="EMBL/GenBank/DDBJ databases">
        <authorList>
            <person name="Jaros S."/>
            <person name="Januszkiewicz K."/>
            <person name="Wedrychowicz H."/>
        </authorList>
    </citation>
    <scope>NUCLEOTIDE SEQUENCE [LARGE SCALE GENOMIC DNA]</scope>
    <source>
        <strain evidence="3 4">DSM 10502</strain>
    </source>
</reference>
<dbReference type="Pfam" id="PF03807">
    <property type="entry name" value="F420_oxidored"/>
    <property type="match status" value="1"/>
</dbReference>
<dbReference type="AlphaFoldDB" id="A0A1M5AWB0"/>
<dbReference type="OrthoDB" id="9810755at2"/>
<dbReference type="Gene3D" id="1.10.1040.20">
    <property type="entry name" value="ProC-like, C-terminal domain"/>
    <property type="match status" value="1"/>
</dbReference>
<protein>
    <submittedName>
        <fullName evidence="3">Predicted oxidoreductase, contains short-chain dehydrogenase (SDR) and DUF2520 domains</fullName>
    </submittedName>
</protein>
<dbReference type="SUPFAM" id="SSF48179">
    <property type="entry name" value="6-phosphogluconate dehydrogenase C-terminal domain-like"/>
    <property type="match status" value="1"/>
</dbReference>
<sequence>MKIGFIGAGKVGFSLGKYFCEHGLEVTGYYSRNFQSAKEAAAFTSSAAYENRSELVANSDVLFLTVTDCAIADTYAAVCEEDIRGKIICHCSGALTAESVFSDIERHGAAGFSVHPLIAVSSRYDSYRQLADVFFTLEGTESKREEFREWLKTAGLNVQCIPADAKVKYHCAAAIASNQVIALFAQSQHLLTECGFSQDTARQALVPLFLGNARQTAESGPANALTGPVERGDKGTIEKHLKVLDCSEDKLLYLLLSKKLLKTAKEKHPSRDYSSIENFINAETEKI</sequence>